<evidence type="ECO:0000256" key="5">
    <source>
        <dbReference type="ARBA" id="ARBA00023136"/>
    </source>
</evidence>
<gene>
    <name evidence="7" type="primary">ydjZ_1</name>
    <name evidence="7" type="ORF">CILFYP12_00782</name>
</gene>
<accession>A0A6N2SGP9</accession>
<sequence>MTDLEKFKIYLRFMVRNLLHNKDCKKGADLMKKKYIVMLGGVLLLAGAGLGLLFGSIDMDQISRMLEDIPHGLREILMIVLIAAQIFLAFLPGEPLELAAGFLFGSVGGTLLCLVGSLLGTALVYLLVQRYGKRLVTVFFKQEQLNEFTGVLKKKNSMLWIFLLFLIPGTPKDIMTYAVSLSNIALGKWLLLTTVGRIPSIVTSTFLSGSLKEGNFVAAAGVAILTILLVIAGGFAYKRMKEDTAI</sequence>
<comment type="similarity">
    <text evidence="6">Belongs to the TVP38/TMEM64 family.</text>
</comment>
<dbReference type="InterPro" id="IPR015414">
    <property type="entry name" value="TMEM64"/>
</dbReference>
<keyword evidence="2 6" id="KW-1003">Cell membrane</keyword>
<comment type="subcellular location">
    <subcellularLocation>
        <location evidence="1 6">Cell membrane</location>
        <topology evidence="1 6">Multi-pass membrane protein</topology>
    </subcellularLocation>
</comment>
<organism evidence="7">
    <name type="scientific">Clostridium innocuum</name>
    <dbReference type="NCBI Taxonomy" id="1522"/>
    <lineage>
        <taxon>Bacteria</taxon>
        <taxon>Bacillati</taxon>
        <taxon>Bacillota</taxon>
        <taxon>Clostridia</taxon>
        <taxon>Eubacteriales</taxon>
        <taxon>Clostridiaceae</taxon>
        <taxon>Clostridium</taxon>
    </lineage>
</organism>
<proteinExistence type="inferred from homology"/>
<evidence type="ECO:0000256" key="4">
    <source>
        <dbReference type="ARBA" id="ARBA00022989"/>
    </source>
</evidence>
<dbReference type="GO" id="GO:0005886">
    <property type="term" value="C:plasma membrane"/>
    <property type="evidence" value="ECO:0007669"/>
    <property type="project" value="UniProtKB-SubCell"/>
</dbReference>
<protein>
    <recommendedName>
        <fullName evidence="6">TVP38/TMEM64 family membrane protein</fullName>
    </recommendedName>
</protein>
<dbReference type="EMBL" id="CACRTE010000013">
    <property type="protein sequence ID" value="VYS91391.1"/>
    <property type="molecule type" value="Genomic_DNA"/>
</dbReference>
<evidence type="ECO:0000256" key="6">
    <source>
        <dbReference type="RuleBase" id="RU366058"/>
    </source>
</evidence>
<evidence type="ECO:0000256" key="3">
    <source>
        <dbReference type="ARBA" id="ARBA00022692"/>
    </source>
</evidence>
<dbReference type="InterPro" id="IPR032816">
    <property type="entry name" value="VTT_dom"/>
</dbReference>
<evidence type="ECO:0000256" key="2">
    <source>
        <dbReference type="ARBA" id="ARBA00022475"/>
    </source>
</evidence>
<feature type="transmembrane region" description="Helical" evidence="6">
    <location>
        <begin position="99"/>
        <end position="128"/>
    </location>
</feature>
<dbReference type="AlphaFoldDB" id="A0A6N2SGP9"/>
<keyword evidence="4 6" id="KW-1133">Transmembrane helix</keyword>
<keyword evidence="5 6" id="KW-0472">Membrane</keyword>
<evidence type="ECO:0000313" key="7">
    <source>
        <dbReference type="EMBL" id="VYS91391.1"/>
    </source>
</evidence>
<feature type="transmembrane region" description="Helical" evidence="6">
    <location>
        <begin position="216"/>
        <end position="237"/>
    </location>
</feature>
<reference evidence="7" key="1">
    <citation type="submission" date="2019-11" db="EMBL/GenBank/DDBJ databases">
        <authorList>
            <person name="Feng L."/>
        </authorList>
    </citation>
    <scope>NUCLEOTIDE SEQUENCE</scope>
    <source>
        <strain evidence="7">CinnocuumLFYP12</strain>
    </source>
</reference>
<dbReference type="Pfam" id="PF09335">
    <property type="entry name" value="VTT_dom"/>
    <property type="match status" value="1"/>
</dbReference>
<dbReference type="PANTHER" id="PTHR12677:SF59">
    <property type="entry name" value="GOLGI APPARATUS MEMBRANE PROTEIN TVP38-RELATED"/>
    <property type="match status" value="1"/>
</dbReference>
<feature type="transmembrane region" description="Helical" evidence="6">
    <location>
        <begin position="76"/>
        <end position="93"/>
    </location>
</feature>
<keyword evidence="3 6" id="KW-0812">Transmembrane</keyword>
<name>A0A6N2SGP9_CLOIN</name>
<dbReference type="PANTHER" id="PTHR12677">
    <property type="entry name" value="GOLGI APPARATUS MEMBRANE PROTEIN TVP38-RELATED"/>
    <property type="match status" value="1"/>
</dbReference>
<feature type="transmembrane region" description="Helical" evidence="6">
    <location>
        <begin position="35"/>
        <end position="55"/>
    </location>
</feature>
<evidence type="ECO:0000256" key="1">
    <source>
        <dbReference type="ARBA" id="ARBA00004651"/>
    </source>
</evidence>
<feature type="transmembrane region" description="Helical" evidence="6">
    <location>
        <begin position="159"/>
        <end position="179"/>
    </location>
</feature>